<dbReference type="Proteomes" id="UP001566132">
    <property type="component" value="Unassembled WGS sequence"/>
</dbReference>
<keyword evidence="2" id="KW-1185">Reference proteome</keyword>
<name>A0ABD1F6W0_HYPHA</name>
<dbReference type="AlphaFoldDB" id="A0ABD1F6W0"/>
<comment type="caution">
    <text evidence="1">The sequence shown here is derived from an EMBL/GenBank/DDBJ whole genome shotgun (WGS) entry which is preliminary data.</text>
</comment>
<proteinExistence type="predicted"/>
<evidence type="ECO:0000313" key="1">
    <source>
        <dbReference type="EMBL" id="KAL1513342.1"/>
    </source>
</evidence>
<protein>
    <submittedName>
        <fullName evidence="1">Uncharacterized protein</fullName>
    </submittedName>
</protein>
<sequence>MPPLAEGHWVDPTLYSKQYFVYASYLVRVVSDRSKLRETIPARDQHLLCCQQRAPTPTWRNFVATLSALCEFPGVYTNIFHVWVQTLSEKIQWEPWNLSSTLNTNIMKKIKMHLILERWEECFLTCYF</sequence>
<reference evidence="1 2" key="1">
    <citation type="submission" date="2024-05" db="EMBL/GenBank/DDBJ databases">
        <title>Genetic variation in Jamaican populations of the coffee berry borer (Hypothenemus hampei).</title>
        <authorList>
            <person name="Errbii M."/>
            <person name="Myrie A."/>
        </authorList>
    </citation>
    <scope>NUCLEOTIDE SEQUENCE [LARGE SCALE GENOMIC DNA]</scope>
    <source>
        <strain evidence="1">JA-Hopewell-2020-01-JO</strain>
        <tissue evidence="1">Whole body</tissue>
    </source>
</reference>
<accession>A0ABD1F6W0</accession>
<evidence type="ECO:0000313" key="2">
    <source>
        <dbReference type="Proteomes" id="UP001566132"/>
    </source>
</evidence>
<gene>
    <name evidence="1" type="ORF">ABEB36_002763</name>
</gene>
<organism evidence="1 2">
    <name type="scientific">Hypothenemus hampei</name>
    <name type="common">Coffee berry borer</name>
    <dbReference type="NCBI Taxonomy" id="57062"/>
    <lineage>
        <taxon>Eukaryota</taxon>
        <taxon>Metazoa</taxon>
        <taxon>Ecdysozoa</taxon>
        <taxon>Arthropoda</taxon>
        <taxon>Hexapoda</taxon>
        <taxon>Insecta</taxon>
        <taxon>Pterygota</taxon>
        <taxon>Neoptera</taxon>
        <taxon>Endopterygota</taxon>
        <taxon>Coleoptera</taxon>
        <taxon>Polyphaga</taxon>
        <taxon>Cucujiformia</taxon>
        <taxon>Curculionidae</taxon>
        <taxon>Scolytinae</taxon>
        <taxon>Hypothenemus</taxon>
    </lineage>
</organism>
<dbReference type="EMBL" id="JBDJPC010000002">
    <property type="protein sequence ID" value="KAL1513342.1"/>
    <property type="molecule type" value="Genomic_DNA"/>
</dbReference>